<dbReference type="AlphaFoldDB" id="A0AAX4HVS1"/>
<gene>
    <name evidence="1" type="ORF">SOO65_10020</name>
</gene>
<dbReference type="GO" id="GO:0006508">
    <property type="term" value="P:proteolysis"/>
    <property type="evidence" value="ECO:0007669"/>
    <property type="project" value="UniProtKB-KW"/>
</dbReference>
<evidence type="ECO:0000313" key="1">
    <source>
        <dbReference type="EMBL" id="WPU67089.1"/>
    </source>
</evidence>
<dbReference type="Gene3D" id="2.40.10.10">
    <property type="entry name" value="Trypsin-like serine proteases"/>
    <property type="match status" value="2"/>
</dbReference>
<protein>
    <submittedName>
        <fullName evidence="1">Serine protease</fullName>
    </submittedName>
</protein>
<dbReference type="GO" id="GO:0008233">
    <property type="term" value="F:peptidase activity"/>
    <property type="evidence" value="ECO:0007669"/>
    <property type="project" value="UniProtKB-KW"/>
</dbReference>
<dbReference type="RefSeq" id="WP_321399938.1">
    <property type="nucleotide sequence ID" value="NZ_CP139487.1"/>
</dbReference>
<keyword evidence="1" id="KW-0645">Protease</keyword>
<name>A0AAX4HVS1_9BACT</name>
<keyword evidence="2" id="KW-1185">Reference proteome</keyword>
<evidence type="ECO:0000313" key="2">
    <source>
        <dbReference type="Proteomes" id="UP001324634"/>
    </source>
</evidence>
<dbReference type="KEGG" id="psti:SOO65_10020"/>
<accession>A0AAX4HVS1</accession>
<dbReference type="EMBL" id="CP139487">
    <property type="protein sequence ID" value="WPU67089.1"/>
    <property type="molecule type" value="Genomic_DNA"/>
</dbReference>
<reference evidence="1 2" key="1">
    <citation type="submission" date="2023-11" db="EMBL/GenBank/DDBJ databases">
        <title>Peredibacter starrii A3.12.</title>
        <authorList>
            <person name="Mitchell R.J."/>
        </authorList>
    </citation>
    <scope>NUCLEOTIDE SEQUENCE [LARGE SCALE GENOMIC DNA]</scope>
    <source>
        <strain evidence="1 2">A3.12</strain>
    </source>
</reference>
<proteinExistence type="predicted"/>
<dbReference type="SUPFAM" id="SSF50494">
    <property type="entry name" value="Trypsin-like serine proteases"/>
    <property type="match status" value="1"/>
</dbReference>
<keyword evidence="1" id="KW-0378">Hydrolase</keyword>
<sequence length="301" mass="33748">MKLFMLLILISGALFARSVVPPRIVYPNLNIFEKAQMNDDGTVSVKATSYDEVGRFKRNGTRITLPLEQYEEFKRLSMPVFQMIPESEHPANDGRRGTAFSIGESLVLTNAHVLNMEFKNTTECADFQIKNNEGHTFDCKKVHYCSAFQDVCLIEIKPLTISKKACLFCASEKIQISLADGPALKLKASYFPTNNDHEVMTAIGNSGGWGIHISQGRGIEREINRFKFWAPIRSGNSGGALINEEGLVIGVVKQETNFKISQFTNYVYNIATPTDIVISLIRRALQDDPETLEKFNRSVVE</sequence>
<dbReference type="Proteomes" id="UP001324634">
    <property type="component" value="Chromosome"/>
</dbReference>
<dbReference type="InterPro" id="IPR043504">
    <property type="entry name" value="Peptidase_S1_PA_chymotrypsin"/>
</dbReference>
<dbReference type="Pfam" id="PF13365">
    <property type="entry name" value="Trypsin_2"/>
    <property type="match status" value="1"/>
</dbReference>
<organism evidence="1 2">
    <name type="scientific">Peredibacter starrii</name>
    <dbReference type="NCBI Taxonomy" id="28202"/>
    <lineage>
        <taxon>Bacteria</taxon>
        <taxon>Pseudomonadati</taxon>
        <taxon>Bdellovibrionota</taxon>
        <taxon>Bacteriovoracia</taxon>
        <taxon>Bacteriovoracales</taxon>
        <taxon>Bacteriovoracaceae</taxon>
        <taxon>Peredibacter</taxon>
    </lineage>
</organism>
<dbReference type="InterPro" id="IPR009003">
    <property type="entry name" value="Peptidase_S1_PA"/>
</dbReference>